<gene>
    <name evidence="1" type="ORF">AC626_07875</name>
</gene>
<reference evidence="2" key="1">
    <citation type="submission" date="2015-07" db="EMBL/GenBank/DDBJ databases">
        <title>Draft genome sequence of a Pseudoalteromonas rubra strain, OCN096, isolated from Kaneohe Bay, Oahu, Hawaii.</title>
        <authorList>
            <person name="Beurmann S."/>
            <person name="Ushijima B."/>
            <person name="Belcaid M."/>
            <person name="Callahan S.M."/>
            <person name="Aeby G.S."/>
        </authorList>
    </citation>
    <scope>NUCLEOTIDE SEQUENCE [LARGE SCALE GENOMIC DNA]</scope>
    <source>
        <strain evidence="2">OCN096</strain>
    </source>
</reference>
<dbReference type="AlphaFoldDB" id="A0A0L0EU47"/>
<accession>A0A0L0EU47</accession>
<dbReference type="EMBL" id="LFZX01000043">
    <property type="protein sequence ID" value="KNC67934.1"/>
    <property type="molecule type" value="Genomic_DNA"/>
</dbReference>
<proteinExistence type="predicted"/>
<organism evidence="1 2">
    <name type="scientific">Pseudoalteromonas rubra</name>
    <dbReference type="NCBI Taxonomy" id="43658"/>
    <lineage>
        <taxon>Bacteria</taxon>
        <taxon>Pseudomonadati</taxon>
        <taxon>Pseudomonadota</taxon>
        <taxon>Gammaproteobacteria</taxon>
        <taxon>Alteromonadales</taxon>
        <taxon>Pseudoalteromonadaceae</taxon>
        <taxon>Pseudoalteromonas</taxon>
    </lineage>
</organism>
<dbReference type="PATRIC" id="fig|43658.6.peg.4828"/>
<evidence type="ECO:0000313" key="1">
    <source>
        <dbReference type="EMBL" id="KNC67934.1"/>
    </source>
</evidence>
<sequence>MQWDNIMRLYQPKPGKGARPQNARLTFRNRAIKNVTPDTDDISTIKPTTQCMFLDLNLEKATKISEALNKGQKFYHATSKYNALSIIQNGIQTNKYRGFYTSLNEADAIAWGKQTDGNETQHQVNAKFVKRAGMNKYEQNLIKNYLTVMEFTLTSDATGQDGGLPIKQDFTTWSSVYGKEVSWSPKGATKLKLTNIREIKDKVFD</sequence>
<name>A0A0L0EU47_9GAMM</name>
<comment type="caution">
    <text evidence="1">The sequence shown here is derived from an EMBL/GenBank/DDBJ whole genome shotgun (WGS) entry which is preliminary data.</text>
</comment>
<evidence type="ECO:0000313" key="2">
    <source>
        <dbReference type="Proteomes" id="UP000036850"/>
    </source>
</evidence>
<dbReference type="Proteomes" id="UP000036850">
    <property type="component" value="Unassembled WGS sequence"/>
</dbReference>
<protein>
    <submittedName>
        <fullName evidence="1">Uncharacterized protein</fullName>
    </submittedName>
</protein>